<name>E6WU82_PSEUU</name>
<accession>E6WU82</accession>
<proteinExistence type="predicted"/>
<dbReference type="EMBL" id="CP002446">
    <property type="protein sequence ID" value="ADV27802.1"/>
    <property type="molecule type" value="Genomic_DNA"/>
</dbReference>
<dbReference type="Gene3D" id="3.40.50.300">
    <property type="entry name" value="P-loop containing nucleotide triphosphate hydrolases"/>
    <property type="match status" value="1"/>
</dbReference>
<reference evidence="3 4" key="1">
    <citation type="submission" date="2011-01" db="EMBL/GenBank/DDBJ databases">
        <title>Complete sequence of Pseudoxanthomonas suwonensis 11-1.</title>
        <authorList>
            <consortium name="US DOE Joint Genome Institute"/>
            <person name="Lucas S."/>
            <person name="Copeland A."/>
            <person name="Lapidus A."/>
            <person name="Cheng J.-F."/>
            <person name="Goodwin L."/>
            <person name="Pitluck S."/>
            <person name="Teshima H."/>
            <person name="Detter J.C."/>
            <person name="Han C."/>
            <person name="Tapia R."/>
            <person name="Land M."/>
            <person name="Hauser L."/>
            <person name="Kyrpides N."/>
            <person name="Ivanova N."/>
            <person name="Ovchinnikova G."/>
            <person name="Siebers A.K."/>
            <person name="Allgaier M."/>
            <person name="Thelen M.P."/>
            <person name="Hugenholtz P."/>
            <person name="Gladden J."/>
            <person name="Woyke T."/>
        </authorList>
    </citation>
    <scope>NUCLEOTIDE SEQUENCE [LARGE SCALE GENOMIC DNA]</scope>
    <source>
        <strain evidence="4">11-1</strain>
    </source>
</reference>
<dbReference type="PROSITE" id="PS50005">
    <property type="entry name" value="TPR"/>
    <property type="match status" value="1"/>
</dbReference>
<dbReference type="eggNOG" id="COG0457">
    <property type="taxonomic scope" value="Bacteria"/>
</dbReference>
<dbReference type="Pfam" id="PF13469">
    <property type="entry name" value="Sulfotransfer_3"/>
    <property type="match status" value="1"/>
</dbReference>
<dbReference type="AlphaFoldDB" id="E6WU82"/>
<keyword evidence="2" id="KW-0802">TPR repeat</keyword>
<dbReference type="Proteomes" id="UP000008632">
    <property type="component" value="Chromosome"/>
</dbReference>
<dbReference type="PANTHER" id="PTHR12788">
    <property type="entry name" value="PROTEIN-TYROSINE SULFOTRANSFERASE 2"/>
    <property type="match status" value="1"/>
</dbReference>
<dbReference type="HOGENOM" id="CLU_017034_1_0_6"/>
<dbReference type="SUPFAM" id="SSF48452">
    <property type="entry name" value="TPR-like"/>
    <property type="match status" value="1"/>
</dbReference>
<dbReference type="SMART" id="SM00028">
    <property type="entry name" value="TPR"/>
    <property type="match status" value="2"/>
</dbReference>
<dbReference type="PANTHER" id="PTHR12788:SF10">
    <property type="entry name" value="PROTEIN-TYROSINE SULFOTRANSFERASE"/>
    <property type="match status" value="1"/>
</dbReference>
<dbReference type="STRING" id="743721.Psesu_1965"/>
<protein>
    <submittedName>
        <fullName evidence="3">Sulfotransferase</fullName>
    </submittedName>
</protein>
<evidence type="ECO:0000256" key="1">
    <source>
        <dbReference type="ARBA" id="ARBA00022679"/>
    </source>
</evidence>
<dbReference type="SUPFAM" id="SSF52540">
    <property type="entry name" value="P-loop containing nucleoside triphosphate hydrolases"/>
    <property type="match status" value="1"/>
</dbReference>
<dbReference type="InterPro" id="IPR019734">
    <property type="entry name" value="TPR_rpt"/>
</dbReference>
<dbReference type="InterPro" id="IPR011990">
    <property type="entry name" value="TPR-like_helical_dom_sf"/>
</dbReference>
<gene>
    <name evidence="3" type="ordered locus">Psesu_1965</name>
</gene>
<evidence type="ECO:0000313" key="4">
    <source>
        <dbReference type="Proteomes" id="UP000008632"/>
    </source>
</evidence>
<dbReference type="InterPro" id="IPR026634">
    <property type="entry name" value="TPST-like"/>
</dbReference>
<dbReference type="GO" id="GO:0008476">
    <property type="term" value="F:protein-tyrosine sulfotransferase activity"/>
    <property type="evidence" value="ECO:0007669"/>
    <property type="project" value="InterPro"/>
</dbReference>
<keyword evidence="4" id="KW-1185">Reference proteome</keyword>
<evidence type="ECO:0000256" key="2">
    <source>
        <dbReference type="PROSITE-ProRule" id="PRU00339"/>
    </source>
</evidence>
<evidence type="ECO:0000313" key="3">
    <source>
        <dbReference type="EMBL" id="ADV27802.1"/>
    </source>
</evidence>
<feature type="repeat" description="TPR" evidence="2">
    <location>
        <begin position="110"/>
        <end position="143"/>
    </location>
</feature>
<dbReference type="InterPro" id="IPR027417">
    <property type="entry name" value="P-loop_NTPase"/>
</dbReference>
<organism evidence="3 4">
    <name type="scientific">Pseudoxanthomonas suwonensis (strain 11-1)</name>
    <dbReference type="NCBI Taxonomy" id="743721"/>
    <lineage>
        <taxon>Bacteria</taxon>
        <taxon>Pseudomonadati</taxon>
        <taxon>Pseudomonadota</taxon>
        <taxon>Gammaproteobacteria</taxon>
        <taxon>Lysobacterales</taxon>
        <taxon>Lysobacteraceae</taxon>
        <taxon>Pseudoxanthomonas</taxon>
    </lineage>
</organism>
<dbReference type="KEGG" id="psu:Psesu_1965"/>
<dbReference type="Gene3D" id="1.25.40.10">
    <property type="entry name" value="Tetratricopeptide repeat domain"/>
    <property type="match status" value="1"/>
</dbReference>
<keyword evidence="1 3" id="KW-0808">Transferase</keyword>
<sequence>MQSGPQAEIARGIAEGNELLRQHRPADAVALGQQLAGRYPDVAAIRAFLAEASRLASDLPAAIGHIDRAIALSDDPQHRIKKGWLLSRAYRRDEAIALAGELSAQAGGNALLLWQLGKLYYHHNQLLQAISHYERALALEERTPWRYDLAVARFYAAQTEAAEQDIGKLLAAAPQSGSVLYLRSTLRKQTPADNHVEDLRARLAQGFARTEDEACALYALAKELEDLGEHAESFAKLMAGARKRRSTLNYDPSGFYATLDEIKRLATPEAMAAPVEGWEEEGAIFVLGLPRTGTTLAERMLLQSGKVANAGELTDFGYLLGNGVARVMASNPGLSVAEASLQLDFATLGREYMRGARQLAGGSPLFIDKLPANFMYCGVISKALPRARIIHLVRDPLDSCYAILKTLFFGAYEFSYDLEELADYYIAYRRLMDHWHQVLPGQILDVRYEDLVTDPEGQSRRIYEWCGLEWTPEAVEVPDAGKVFATASAAQVRQPVHSRSVRSSRRHLEGLAPLVARLKAAGLYED</sequence>